<keyword evidence="2" id="KW-0813">Transport</keyword>
<evidence type="ECO:0000256" key="2">
    <source>
        <dbReference type="ARBA" id="ARBA00022448"/>
    </source>
</evidence>
<dbReference type="KEGG" id="hprf:HLPR_16690"/>
<dbReference type="SMART" id="SM00382">
    <property type="entry name" value="AAA"/>
    <property type="match status" value="1"/>
</dbReference>
<keyword evidence="4 6" id="KW-0067">ATP-binding</keyword>
<dbReference type="EMBL" id="AP028654">
    <property type="protein sequence ID" value="BEP29338.1"/>
    <property type="molecule type" value="Genomic_DNA"/>
</dbReference>
<dbReference type="Pfam" id="PF00005">
    <property type="entry name" value="ABC_tran"/>
    <property type="match status" value="1"/>
</dbReference>
<dbReference type="RefSeq" id="WP_338534978.1">
    <property type="nucleotide sequence ID" value="NZ_AP028654.1"/>
</dbReference>
<dbReference type="InterPro" id="IPR003593">
    <property type="entry name" value="AAA+_ATPase"/>
</dbReference>
<dbReference type="AlphaFoldDB" id="A0AAU9E7F1"/>
<dbReference type="InterPro" id="IPR003439">
    <property type="entry name" value="ABC_transporter-like_ATP-bd"/>
</dbReference>
<dbReference type="InterPro" id="IPR017871">
    <property type="entry name" value="ABC_transporter-like_CS"/>
</dbReference>
<reference evidence="6 7" key="1">
    <citation type="submission" date="2023-08" db="EMBL/GenBank/DDBJ databases">
        <title>Helicovermis profunda gen. nov., sp. nov., a novel mesophilic, fermentative bacterium within the Bacillota from a deep-sea hydrothermal vent chimney.</title>
        <authorList>
            <person name="Miyazaki U."/>
            <person name="Mizutani D."/>
            <person name="Hashimoto Y."/>
            <person name="Tame A."/>
            <person name="Sawayama S."/>
            <person name="Miyazaki J."/>
            <person name="Takai K."/>
            <person name="Nakagawa S."/>
        </authorList>
    </citation>
    <scope>NUCLEOTIDE SEQUENCE [LARGE SCALE GENOMIC DNA]</scope>
    <source>
        <strain evidence="6 7">S502</strain>
    </source>
</reference>
<dbReference type="GO" id="GO:0005524">
    <property type="term" value="F:ATP binding"/>
    <property type="evidence" value="ECO:0007669"/>
    <property type="project" value="UniProtKB-KW"/>
</dbReference>
<feature type="domain" description="ABC transporter" evidence="5">
    <location>
        <begin position="2"/>
        <end position="209"/>
    </location>
</feature>
<evidence type="ECO:0000259" key="5">
    <source>
        <dbReference type="PROSITE" id="PS50893"/>
    </source>
</evidence>
<dbReference type="PANTHER" id="PTHR42734:SF17">
    <property type="entry name" value="METAL TRANSPORT SYSTEM ATP-BINDING PROTEIN TM_0124-RELATED"/>
    <property type="match status" value="1"/>
</dbReference>
<proteinExistence type="inferred from homology"/>
<dbReference type="PROSITE" id="PS00211">
    <property type="entry name" value="ABC_TRANSPORTER_1"/>
    <property type="match status" value="1"/>
</dbReference>
<dbReference type="InterPro" id="IPR050153">
    <property type="entry name" value="Metal_Ion_Import_ABC"/>
</dbReference>
<dbReference type="GO" id="GO:0016887">
    <property type="term" value="F:ATP hydrolysis activity"/>
    <property type="evidence" value="ECO:0007669"/>
    <property type="project" value="InterPro"/>
</dbReference>
<accession>A0AAU9E7F1</accession>
<dbReference type="PROSITE" id="PS50893">
    <property type="entry name" value="ABC_TRANSPORTER_2"/>
    <property type="match status" value="1"/>
</dbReference>
<dbReference type="Proteomes" id="UP001321786">
    <property type="component" value="Chromosome"/>
</dbReference>
<evidence type="ECO:0000313" key="7">
    <source>
        <dbReference type="Proteomes" id="UP001321786"/>
    </source>
</evidence>
<dbReference type="Gene3D" id="3.40.50.300">
    <property type="entry name" value="P-loop containing nucleotide triphosphate hydrolases"/>
    <property type="match status" value="1"/>
</dbReference>
<dbReference type="InterPro" id="IPR027417">
    <property type="entry name" value="P-loop_NTPase"/>
</dbReference>
<sequence>MIEFKDISLTFGNKIILDKFNYKVDYGEKIWLNGKSGSGKSSFAKLLLGFLKPDSGEILLEKTMLDSLSVSKFRNRISYVSQDVDLFEGLVKEVITTIFKYPINKNNLLSKEKLRELLSTFYLEENILNKKISELSGGERQKIGFIINVLLDRDIWILDEVTSGLDEISKKSIIDYFIKNNKTIFIISHDNIFYEYENLKVLRWNNGNS</sequence>
<evidence type="ECO:0000256" key="4">
    <source>
        <dbReference type="ARBA" id="ARBA00022840"/>
    </source>
</evidence>
<evidence type="ECO:0000313" key="6">
    <source>
        <dbReference type="EMBL" id="BEP29338.1"/>
    </source>
</evidence>
<keyword evidence="3" id="KW-0547">Nucleotide-binding</keyword>
<evidence type="ECO:0000256" key="3">
    <source>
        <dbReference type="ARBA" id="ARBA00022741"/>
    </source>
</evidence>
<protein>
    <submittedName>
        <fullName evidence="6">ATP-binding cassette domain-containing protein</fullName>
    </submittedName>
</protein>
<organism evidence="6 7">
    <name type="scientific">Helicovermis profundi</name>
    <dbReference type="NCBI Taxonomy" id="3065157"/>
    <lineage>
        <taxon>Bacteria</taxon>
        <taxon>Bacillati</taxon>
        <taxon>Bacillota</taxon>
        <taxon>Clostridia</taxon>
        <taxon>Helicovermis</taxon>
    </lineage>
</organism>
<evidence type="ECO:0000256" key="1">
    <source>
        <dbReference type="ARBA" id="ARBA00005417"/>
    </source>
</evidence>
<name>A0AAU9E7F1_9FIRM</name>
<comment type="similarity">
    <text evidence="1">Belongs to the ABC transporter superfamily.</text>
</comment>
<gene>
    <name evidence="6" type="ORF">HLPR_16690</name>
</gene>
<keyword evidence="7" id="KW-1185">Reference proteome</keyword>
<dbReference type="PANTHER" id="PTHR42734">
    <property type="entry name" value="METAL TRANSPORT SYSTEM ATP-BINDING PROTEIN TM_0124-RELATED"/>
    <property type="match status" value="1"/>
</dbReference>
<dbReference type="SUPFAM" id="SSF52540">
    <property type="entry name" value="P-loop containing nucleoside triphosphate hydrolases"/>
    <property type="match status" value="1"/>
</dbReference>